<dbReference type="STRING" id="762486.SAMN05444411_105163"/>
<dbReference type="PROSITE" id="PS50930">
    <property type="entry name" value="HTH_LYTTR"/>
    <property type="match status" value="1"/>
</dbReference>
<dbReference type="Gene3D" id="3.40.50.2300">
    <property type="match status" value="1"/>
</dbReference>
<accession>A0A1H3BM13</accession>
<dbReference type="AlphaFoldDB" id="A0A1H3BM13"/>
<sequence length="254" mass="29249">MKVIIVEDEVLASENLIYLLKNIDPNIEVLKVLDSVKSSINFFSKPIEADLIFMDIHLADGLSFEIFDKVTVKTPLIFTTAYDQYAIKAFKVNSVDYLLKPLNEEELADAIIKFNSIVKTEPTINNSQIESVLQLLNSNNKTFKSTYLVQSRDELIPLKISDIAYFYIEVGIIKAITLDNKSFIINEKLESIVEEIDTSKFYRVNRQFVVNREAVLKIKFYFNGKLVLKTNPPFKERIIVSKAKATEFKNWMNN</sequence>
<dbReference type="PANTHER" id="PTHR37299:SF1">
    <property type="entry name" value="STAGE 0 SPORULATION PROTEIN A HOMOLOG"/>
    <property type="match status" value="1"/>
</dbReference>
<feature type="domain" description="Response regulatory" evidence="2">
    <location>
        <begin position="2"/>
        <end position="115"/>
    </location>
</feature>
<dbReference type="EMBL" id="FNNJ01000005">
    <property type="protein sequence ID" value="SDX43032.1"/>
    <property type="molecule type" value="Genomic_DNA"/>
</dbReference>
<dbReference type="Proteomes" id="UP000199595">
    <property type="component" value="Unassembled WGS sequence"/>
</dbReference>
<evidence type="ECO:0000313" key="5">
    <source>
        <dbReference type="Proteomes" id="UP000199595"/>
    </source>
</evidence>
<dbReference type="InterPro" id="IPR046947">
    <property type="entry name" value="LytR-like"/>
</dbReference>
<dbReference type="Gene3D" id="2.40.50.1020">
    <property type="entry name" value="LytTr DNA-binding domain"/>
    <property type="match status" value="1"/>
</dbReference>
<dbReference type="PROSITE" id="PS50110">
    <property type="entry name" value="RESPONSE_REGULATORY"/>
    <property type="match status" value="1"/>
</dbReference>
<dbReference type="SMART" id="SM00850">
    <property type="entry name" value="LytTR"/>
    <property type="match status" value="1"/>
</dbReference>
<dbReference type="SUPFAM" id="SSF52172">
    <property type="entry name" value="CheY-like"/>
    <property type="match status" value="1"/>
</dbReference>
<gene>
    <name evidence="4" type="ORF">SAMN05444411_105163</name>
</gene>
<dbReference type="InterPro" id="IPR001789">
    <property type="entry name" value="Sig_transdc_resp-reg_receiver"/>
</dbReference>
<evidence type="ECO:0000259" key="2">
    <source>
        <dbReference type="PROSITE" id="PS50110"/>
    </source>
</evidence>
<keyword evidence="1" id="KW-0597">Phosphoprotein</keyword>
<dbReference type="RefSeq" id="WP_090123439.1">
    <property type="nucleotide sequence ID" value="NZ_FNNJ01000005.1"/>
</dbReference>
<dbReference type="Pfam" id="PF04397">
    <property type="entry name" value="LytTR"/>
    <property type="match status" value="1"/>
</dbReference>
<dbReference type="OrthoDB" id="2168082at2"/>
<evidence type="ECO:0000313" key="4">
    <source>
        <dbReference type="EMBL" id="SDX43032.1"/>
    </source>
</evidence>
<evidence type="ECO:0000259" key="3">
    <source>
        <dbReference type="PROSITE" id="PS50930"/>
    </source>
</evidence>
<dbReference type="GO" id="GO:0003677">
    <property type="term" value="F:DNA binding"/>
    <property type="evidence" value="ECO:0007669"/>
    <property type="project" value="InterPro"/>
</dbReference>
<reference evidence="4 5" key="1">
    <citation type="submission" date="2016-10" db="EMBL/GenBank/DDBJ databases">
        <authorList>
            <person name="de Groot N.N."/>
        </authorList>
    </citation>
    <scope>NUCLEOTIDE SEQUENCE [LARGE SCALE GENOMIC DNA]</scope>
    <source>
        <strain evidence="4 5">DSM 24956</strain>
    </source>
</reference>
<dbReference type="InterPro" id="IPR011006">
    <property type="entry name" value="CheY-like_superfamily"/>
</dbReference>
<dbReference type="SMART" id="SM00448">
    <property type="entry name" value="REC"/>
    <property type="match status" value="1"/>
</dbReference>
<name>A0A1H3BM13_9FLAO</name>
<evidence type="ECO:0000256" key="1">
    <source>
        <dbReference type="PROSITE-ProRule" id="PRU00169"/>
    </source>
</evidence>
<dbReference type="GO" id="GO:0000156">
    <property type="term" value="F:phosphorelay response regulator activity"/>
    <property type="evidence" value="ECO:0007669"/>
    <property type="project" value="InterPro"/>
</dbReference>
<keyword evidence="5" id="KW-1185">Reference proteome</keyword>
<dbReference type="InterPro" id="IPR007492">
    <property type="entry name" value="LytTR_DNA-bd_dom"/>
</dbReference>
<feature type="domain" description="HTH LytTR-type" evidence="3">
    <location>
        <begin position="149"/>
        <end position="254"/>
    </location>
</feature>
<dbReference type="Pfam" id="PF00072">
    <property type="entry name" value="Response_reg"/>
    <property type="match status" value="1"/>
</dbReference>
<dbReference type="PANTHER" id="PTHR37299">
    <property type="entry name" value="TRANSCRIPTIONAL REGULATOR-RELATED"/>
    <property type="match status" value="1"/>
</dbReference>
<organism evidence="4 5">
    <name type="scientific">Lutibacter oricola</name>
    <dbReference type="NCBI Taxonomy" id="762486"/>
    <lineage>
        <taxon>Bacteria</taxon>
        <taxon>Pseudomonadati</taxon>
        <taxon>Bacteroidota</taxon>
        <taxon>Flavobacteriia</taxon>
        <taxon>Flavobacteriales</taxon>
        <taxon>Flavobacteriaceae</taxon>
        <taxon>Lutibacter</taxon>
    </lineage>
</organism>
<proteinExistence type="predicted"/>
<feature type="modified residue" description="4-aspartylphosphate" evidence="1">
    <location>
        <position position="55"/>
    </location>
</feature>
<protein>
    <submittedName>
        <fullName evidence="4">Two component transcriptional regulator, LytTR family</fullName>
    </submittedName>
</protein>